<accession>A0ABX8CW27</accession>
<protein>
    <recommendedName>
        <fullName evidence="4">Secreted protein</fullName>
    </recommendedName>
</protein>
<reference evidence="2 3" key="1">
    <citation type="submission" date="2021-04" db="EMBL/GenBank/DDBJ databases">
        <title>Nocardia tengchongensis.</title>
        <authorList>
            <person name="Zhuang k."/>
            <person name="Ran Y."/>
            <person name="Li W."/>
        </authorList>
    </citation>
    <scope>NUCLEOTIDE SEQUENCE [LARGE SCALE GENOMIC DNA]</scope>
    <source>
        <strain evidence="2 3">CFH S0057</strain>
    </source>
</reference>
<feature type="chain" id="PRO_5047388368" description="Secreted protein" evidence="1">
    <location>
        <begin position="24"/>
        <end position="137"/>
    </location>
</feature>
<organism evidence="2 3">
    <name type="scientific">Nocardia tengchongensis</name>
    <dbReference type="NCBI Taxonomy" id="2055889"/>
    <lineage>
        <taxon>Bacteria</taxon>
        <taxon>Bacillati</taxon>
        <taxon>Actinomycetota</taxon>
        <taxon>Actinomycetes</taxon>
        <taxon>Mycobacteriales</taxon>
        <taxon>Nocardiaceae</taxon>
        <taxon>Nocardia</taxon>
    </lineage>
</organism>
<keyword evidence="3" id="KW-1185">Reference proteome</keyword>
<evidence type="ECO:0000313" key="2">
    <source>
        <dbReference type="EMBL" id="QVI24109.1"/>
    </source>
</evidence>
<evidence type="ECO:0008006" key="4">
    <source>
        <dbReference type="Google" id="ProtNLM"/>
    </source>
</evidence>
<name>A0ABX8CW27_9NOCA</name>
<feature type="signal peptide" evidence="1">
    <location>
        <begin position="1"/>
        <end position="23"/>
    </location>
</feature>
<dbReference type="GeneID" id="300994025"/>
<dbReference type="RefSeq" id="WP_213560173.1">
    <property type="nucleotide sequence ID" value="NZ_JBFAJM010000013.1"/>
</dbReference>
<proteinExistence type="predicted"/>
<sequence length="137" mass="13991">MRTTAQIAGTALAVITTALTLTACNDTTTSSSDSGNSARPVASAAAFPAAGHDAVQCGTGPWGLAVVASTTKGSDFCPTARAVAGAYADERAKQATGDIAVTVRTVRWVCRELAGDPNPYQECASQNESAERVRLQS</sequence>
<dbReference type="EMBL" id="CP074371">
    <property type="protein sequence ID" value="QVI24109.1"/>
    <property type="molecule type" value="Genomic_DNA"/>
</dbReference>
<evidence type="ECO:0000256" key="1">
    <source>
        <dbReference type="SAM" id="SignalP"/>
    </source>
</evidence>
<keyword evidence="1" id="KW-0732">Signal</keyword>
<dbReference type="PROSITE" id="PS51257">
    <property type="entry name" value="PROKAR_LIPOPROTEIN"/>
    <property type="match status" value="1"/>
</dbReference>
<dbReference type="Proteomes" id="UP000683310">
    <property type="component" value="Chromosome"/>
</dbReference>
<gene>
    <name evidence="2" type="ORF">KHQ06_15815</name>
</gene>
<evidence type="ECO:0000313" key="3">
    <source>
        <dbReference type="Proteomes" id="UP000683310"/>
    </source>
</evidence>